<name>A0ABD2C1I5_VESSQ</name>
<protein>
    <submittedName>
        <fullName evidence="2">Uncharacterized protein</fullName>
    </submittedName>
</protein>
<proteinExistence type="predicted"/>
<keyword evidence="3" id="KW-1185">Reference proteome</keyword>
<dbReference type="Proteomes" id="UP001607302">
    <property type="component" value="Unassembled WGS sequence"/>
</dbReference>
<evidence type="ECO:0000313" key="2">
    <source>
        <dbReference type="EMBL" id="KAL2738892.1"/>
    </source>
</evidence>
<accession>A0ABD2C1I5</accession>
<evidence type="ECO:0000313" key="3">
    <source>
        <dbReference type="Proteomes" id="UP001607302"/>
    </source>
</evidence>
<feature type="compositionally biased region" description="Basic and acidic residues" evidence="1">
    <location>
        <begin position="1"/>
        <end position="17"/>
    </location>
</feature>
<feature type="compositionally biased region" description="Gly residues" evidence="1">
    <location>
        <begin position="19"/>
        <end position="31"/>
    </location>
</feature>
<sequence>MKEKKKEKKREEEEKGGRGRGGGGGGGGGGIERPLARSQDRFFLHPMYVSMGSQQHSNYGGVSFKNFSSMRPWRFN</sequence>
<evidence type="ECO:0000256" key="1">
    <source>
        <dbReference type="SAM" id="MobiDB-lite"/>
    </source>
</evidence>
<reference evidence="2 3" key="1">
    <citation type="journal article" date="2024" name="Ann. Entomol. Soc. Am.">
        <title>Genomic analyses of the southern and eastern yellowjacket wasps (Hymenoptera: Vespidae) reveal evolutionary signatures of social life.</title>
        <authorList>
            <person name="Catto M.A."/>
            <person name="Caine P.B."/>
            <person name="Orr S.E."/>
            <person name="Hunt B.G."/>
            <person name="Goodisman M.A.D."/>
        </authorList>
    </citation>
    <scope>NUCLEOTIDE SEQUENCE [LARGE SCALE GENOMIC DNA]</scope>
    <source>
        <strain evidence="2">233</strain>
        <tissue evidence="2">Head and thorax</tissue>
    </source>
</reference>
<dbReference type="EMBL" id="JAUDFV010000025">
    <property type="protein sequence ID" value="KAL2738892.1"/>
    <property type="molecule type" value="Genomic_DNA"/>
</dbReference>
<organism evidence="2 3">
    <name type="scientific">Vespula squamosa</name>
    <name type="common">Southern yellow jacket</name>
    <name type="synonym">Wasp</name>
    <dbReference type="NCBI Taxonomy" id="30214"/>
    <lineage>
        <taxon>Eukaryota</taxon>
        <taxon>Metazoa</taxon>
        <taxon>Ecdysozoa</taxon>
        <taxon>Arthropoda</taxon>
        <taxon>Hexapoda</taxon>
        <taxon>Insecta</taxon>
        <taxon>Pterygota</taxon>
        <taxon>Neoptera</taxon>
        <taxon>Endopterygota</taxon>
        <taxon>Hymenoptera</taxon>
        <taxon>Apocrita</taxon>
        <taxon>Aculeata</taxon>
        <taxon>Vespoidea</taxon>
        <taxon>Vespidae</taxon>
        <taxon>Vespinae</taxon>
        <taxon>Vespula</taxon>
    </lineage>
</organism>
<gene>
    <name evidence="2" type="ORF">V1478_001458</name>
</gene>
<comment type="caution">
    <text evidence="2">The sequence shown here is derived from an EMBL/GenBank/DDBJ whole genome shotgun (WGS) entry which is preliminary data.</text>
</comment>
<dbReference type="AlphaFoldDB" id="A0ABD2C1I5"/>
<feature type="region of interest" description="Disordered" evidence="1">
    <location>
        <begin position="1"/>
        <end position="38"/>
    </location>
</feature>